<feature type="region of interest" description="Disordered" evidence="1">
    <location>
        <begin position="133"/>
        <end position="155"/>
    </location>
</feature>
<sequence length="216" mass="24005">ILSRDPFNWTYAGTLGFLYEYGVGTTINQQKAFECYEITKENGDIFGQVSLGNCYLDGRGVAVNAQEALHWYRKSAELDRDLARAFEWYRKAALAGDCQGQFAVANFYLFGTGITQDFRKGFYWAHKGASSITASSSSNSSNHGGNNSSNNSSNSNNNSTAACIGQFTLALCYSRRWGTNTDIHAAILYNYRAHKNGDNEAIVELVRLFEHNNIIL</sequence>
<dbReference type="AlphaFoldDB" id="A0A9N9N5C3"/>
<keyword evidence="3" id="KW-1185">Reference proteome</keyword>
<reference evidence="2" key="1">
    <citation type="submission" date="2021-06" db="EMBL/GenBank/DDBJ databases">
        <authorList>
            <person name="Kallberg Y."/>
            <person name="Tangrot J."/>
            <person name="Rosling A."/>
        </authorList>
    </citation>
    <scope>NUCLEOTIDE SEQUENCE</scope>
    <source>
        <strain evidence="2">FL130A</strain>
    </source>
</reference>
<dbReference type="InterPro" id="IPR052945">
    <property type="entry name" value="Mitotic_Regulator"/>
</dbReference>
<dbReference type="PANTHER" id="PTHR43628:SF1">
    <property type="entry name" value="CHITIN SYNTHASE REGULATORY FACTOR 2-RELATED"/>
    <property type="match status" value="1"/>
</dbReference>
<feature type="non-terminal residue" evidence="2">
    <location>
        <position position="1"/>
    </location>
</feature>
<evidence type="ECO:0000313" key="2">
    <source>
        <dbReference type="EMBL" id="CAG8703346.1"/>
    </source>
</evidence>
<dbReference type="EMBL" id="CAJVPS010020139">
    <property type="protein sequence ID" value="CAG8703346.1"/>
    <property type="molecule type" value="Genomic_DNA"/>
</dbReference>
<proteinExistence type="predicted"/>
<dbReference type="SMART" id="SM00671">
    <property type="entry name" value="SEL1"/>
    <property type="match status" value="4"/>
</dbReference>
<accession>A0A9N9N5C3</accession>
<feature type="compositionally biased region" description="Low complexity" evidence="1">
    <location>
        <begin position="135"/>
        <end position="155"/>
    </location>
</feature>
<organism evidence="2 3">
    <name type="scientific">Ambispora leptoticha</name>
    <dbReference type="NCBI Taxonomy" id="144679"/>
    <lineage>
        <taxon>Eukaryota</taxon>
        <taxon>Fungi</taxon>
        <taxon>Fungi incertae sedis</taxon>
        <taxon>Mucoromycota</taxon>
        <taxon>Glomeromycotina</taxon>
        <taxon>Glomeromycetes</taxon>
        <taxon>Archaeosporales</taxon>
        <taxon>Ambisporaceae</taxon>
        <taxon>Ambispora</taxon>
    </lineage>
</organism>
<evidence type="ECO:0000256" key="1">
    <source>
        <dbReference type="SAM" id="MobiDB-lite"/>
    </source>
</evidence>
<name>A0A9N9N5C3_9GLOM</name>
<dbReference type="InterPro" id="IPR006597">
    <property type="entry name" value="Sel1-like"/>
</dbReference>
<protein>
    <submittedName>
        <fullName evidence="2">894_t:CDS:1</fullName>
    </submittedName>
</protein>
<gene>
    <name evidence="2" type="ORF">ALEPTO_LOCUS11654</name>
</gene>
<comment type="caution">
    <text evidence="2">The sequence shown here is derived from an EMBL/GenBank/DDBJ whole genome shotgun (WGS) entry which is preliminary data.</text>
</comment>
<dbReference type="PANTHER" id="PTHR43628">
    <property type="entry name" value="ACTIVATOR OF C KINASE PROTEIN 1-RELATED"/>
    <property type="match status" value="1"/>
</dbReference>
<dbReference type="Gene3D" id="1.25.40.10">
    <property type="entry name" value="Tetratricopeptide repeat domain"/>
    <property type="match status" value="2"/>
</dbReference>
<dbReference type="OrthoDB" id="2384430at2759"/>
<dbReference type="InterPro" id="IPR011990">
    <property type="entry name" value="TPR-like_helical_dom_sf"/>
</dbReference>
<evidence type="ECO:0000313" key="3">
    <source>
        <dbReference type="Proteomes" id="UP000789508"/>
    </source>
</evidence>
<dbReference type="Pfam" id="PF08238">
    <property type="entry name" value="Sel1"/>
    <property type="match status" value="4"/>
</dbReference>
<dbReference type="Proteomes" id="UP000789508">
    <property type="component" value="Unassembled WGS sequence"/>
</dbReference>
<dbReference type="SUPFAM" id="SSF81901">
    <property type="entry name" value="HCP-like"/>
    <property type="match status" value="1"/>
</dbReference>